<dbReference type="SUPFAM" id="SSF140383">
    <property type="entry name" value="BSD domain-like"/>
    <property type="match status" value="1"/>
</dbReference>
<dbReference type="Gene3D" id="1.10.3970.10">
    <property type="entry name" value="BSD domain"/>
    <property type="match status" value="1"/>
</dbReference>
<dbReference type="AlphaFoldDB" id="A0AAD8GXC7"/>
<evidence type="ECO:0000313" key="4">
    <source>
        <dbReference type="Proteomes" id="UP001237642"/>
    </source>
</evidence>
<feature type="domain" description="BSD" evidence="2">
    <location>
        <begin position="94"/>
        <end position="139"/>
    </location>
</feature>
<reference evidence="3" key="2">
    <citation type="submission" date="2023-05" db="EMBL/GenBank/DDBJ databases">
        <authorList>
            <person name="Schelkunov M.I."/>
        </authorList>
    </citation>
    <scope>NUCLEOTIDE SEQUENCE</scope>
    <source>
        <strain evidence="3">Hsosn_3</strain>
        <tissue evidence="3">Leaf</tissue>
    </source>
</reference>
<evidence type="ECO:0000259" key="2">
    <source>
        <dbReference type="PROSITE" id="PS50858"/>
    </source>
</evidence>
<comment type="caution">
    <text evidence="3">The sequence shown here is derived from an EMBL/GenBank/DDBJ whole genome shotgun (WGS) entry which is preliminary data.</text>
</comment>
<feature type="region of interest" description="Disordered" evidence="1">
    <location>
        <begin position="63"/>
        <end position="83"/>
    </location>
</feature>
<protein>
    <submittedName>
        <fullName evidence="3">BSD domain-containing protein</fullName>
    </submittedName>
</protein>
<organism evidence="3 4">
    <name type="scientific">Heracleum sosnowskyi</name>
    <dbReference type="NCBI Taxonomy" id="360622"/>
    <lineage>
        <taxon>Eukaryota</taxon>
        <taxon>Viridiplantae</taxon>
        <taxon>Streptophyta</taxon>
        <taxon>Embryophyta</taxon>
        <taxon>Tracheophyta</taxon>
        <taxon>Spermatophyta</taxon>
        <taxon>Magnoliopsida</taxon>
        <taxon>eudicotyledons</taxon>
        <taxon>Gunneridae</taxon>
        <taxon>Pentapetalae</taxon>
        <taxon>asterids</taxon>
        <taxon>campanulids</taxon>
        <taxon>Apiales</taxon>
        <taxon>Apiaceae</taxon>
        <taxon>Apioideae</taxon>
        <taxon>apioid superclade</taxon>
        <taxon>Tordylieae</taxon>
        <taxon>Tordyliinae</taxon>
        <taxon>Heracleum</taxon>
    </lineage>
</organism>
<dbReference type="PROSITE" id="PS50858">
    <property type="entry name" value="BSD"/>
    <property type="match status" value="1"/>
</dbReference>
<dbReference type="PANTHER" id="PTHR31923">
    <property type="entry name" value="BSD DOMAIN-CONTAINING PROTEIN"/>
    <property type="match status" value="1"/>
</dbReference>
<dbReference type="InterPro" id="IPR005607">
    <property type="entry name" value="BSD_dom"/>
</dbReference>
<reference evidence="3" key="1">
    <citation type="submission" date="2023-02" db="EMBL/GenBank/DDBJ databases">
        <title>Genome of toxic invasive species Heracleum sosnowskyi carries increased number of genes despite the absence of recent whole-genome duplications.</title>
        <authorList>
            <person name="Schelkunov M."/>
            <person name="Shtratnikova V."/>
            <person name="Makarenko M."/>
            <person name="Klepikova A."/>
            <person name="Omelchenko D."/>
            <person name="Novikova G."/>
            <person name="Obukhova E."/>
            <person name="Bogdanov V."/>
            <person name="Penin A."/>
            <person name="Logacheva M."/>
        </authorList>
    </citation>
    <scope>NUCLEOTIDE SEQUENCE</scope>
    <source>
        <strain evidence="3">Hsosn_3</strain>
        <tissue evidence="3">Leaf</tissue>
    </source>
</reference>
<dbReference type="Proteomes" id="UP001237642">
    <property type="component" value="Unassembled WGS sequence"/>
</dbReference>
<gene>
    <name evidence="3" type="ORF">POM88_049218</name>
</gene>
<dbReference type="SMART" id="SM00751">
    <property type="entry name" value="BSD"/>
    <property type="match status" value="1"/>
</dbReference>
<dbReference type="InterPro" id="IPR035925">
    <property type="entry name" value="BSD_dom_sf"/>
</dbReference>
<dbReference type="PANTHER" id="PTHR31923:SF3">
    <property type="entry name" value="BSD DOMAIN-CONTAINING PROTEIN"/>
    <property type="match status" value="1"/>
</dbReference>
<name>A0AAD8GXC7_9APIA</name>
<dbReference type="EMBL" id="JAUIZM010000011">
    <property type="protein sequence ID" value="KAK1355962.1"/>
    <property type="molecule type" value="Genomic_DNA"/>
</dbReference>
<evidence type="ECO:0000256" key="1">
    <source>
        <dbReference type="SAM" id="MobiDB-lite"/>
    </source>
</evidence>
<proteinExistence type="predicted"/>
<evidence type="ECO:0000313" key="3">
    <source>
        <dbReference type="EMBL" id="KAK1355962.1"/>
    </source>
</evidence>
<sequence length="191" mass="22194">MENMYSWVRKSLSRPIKIQSFSKNKTTHQSILQENQEIYGVNDKLIDLISSFTLDTFRNYPLQDEEGGANGGDGDGDGDDDSKAFGSVRNDLSEWQQQHAILVLSRVKELSQLRFKLCPRYLKERDFWRIYFTLAKNNLAEYELRAKQNLLPRKFCLPGTEVDDPFILRWLDITCALTRAKNLELGICKCY</sequence>
<keyword evidence="4" id="KW-1185">Reference proteome</keyword>
<dbReference type="Pfam" id="PF03909">
    <property type="entry name" value="BSD"/>
    <property type="match status" value="1"/>
</dbReference>
<accession>A0AAD8GXC7</accession>